<dbReference type="Gene3D" id="3.40.50.720">
    <property type="entry name" value="NAD(P)-binding Rossmann-like Domain"/>
    <property type="match status" value="1"/>
</dbReference>
<sequence>MAPTWVITGSSSGIGLALVRYNLAQGHNVIATSRNPSKTPDLVREVTSHPNGRWLSLDVTSPKVEIERILQEAWREFDGIDFLVNNAGYSVLGAAEDIPEDRAKEQFGVNFWGAVRTTQAILPLMRSRKSGTVVNISSVAGVDPLPTCAIYSASKFALEAWSESLSEEVRPLGVRVLVVEPGGFRTNFFSDATMQFVPPSSAYSEGPSPVSRTLGKFKSINPTTFTDPIKAAQRIFEVVVGVGMGEQLSDHVLRLPLGPDCYTRVTESHKKRQRELEDVKAIALSTI</sequence>
<organism evidence="5 6">
    <name type="scientific">Rhinocladiella mackenziei CBS 650.93</name>
    <dbReference type="NCBI Taxonomy" id="1442369"/>
    <lineage>
        <taxon>Eukaryota</taxon>
        <taxon>Fungi</taxon>
        <taxon>Dikarya</taxon>
        <taxon>Ascomycota</taxon>
        <taxon>Pezizomycotina</taxon>
        <taxon>Eurotiomycetes</taxon>
        <taxon>Chaetothyriomycetidae</taxon>
        <taxon>Chaetothyriales</taxon>
        <taxon>Herpotrichiellaceae</taxon>
        <taxon>Rhinocladiella</taxon>
    </lineage>
</organism>
<dbReference type="PRINTS" id="PR00081">
    <property type="entry name" value="GDHRDH"/>
</dbReference>
<evidence type="ECO:0000313" key="5">
    <source>
        <dbReference type="EMBL" id="KIX10166.1"/>
    </source>
</evidence>
<dbReference type="CDD" id="cd05374">
    <property type="entry name" value="17beta-HSD-like_SDR_c"/>
    <property type="match status" value="1"/>
</dbReference>
<dbReference type="PRINTS" id="PR00080">
    <property type="entry name" value="SDRFAMILY"/>
</dbReference>
<protein>
    <submittedName>
        <fullName evidence="5">Rhinocladiella mackenziei CBS 650.93 unplaced genomic scaffold supercont1.1, whole genome shotgun sequence</fullName>
    </submittedName>
</protein>
<reference evidence="5 6" key="1">
    <citation type="submission" date="2015-01" db="EMBL/GenBank/DDBJ databases">
        <title>The Genome Sequence of Rhinocladiella mackenzie CBS 650.93.</title>
        <authorList>
            <consortium name="The Broad Institute Genomics Platform"/>
            <person name="Cuomo C."/>
            <person name="de Hoog S."/>
            <person name="Gorbushina A."/>
            <person name="Stielow B."/>
            <person name="Teixiera M."/>
            <person name="Abouelleil A."/>
            <person name="Chapman S.B."/>
            <person name="Priest M."/>
            <person name="Young S.K."/>
            <person name="Wortman J."/>
            <person name="Nusbaum C."/>
            <person name="Birren B."/>
        </authorList>
    </citation>
    <scope>NUCLEOTIDE SEQUENCE [LARGE SCALE GENOMIC DNA]</scope>
    <source>
        <strain evidence="5 6">CBS 650.93</strain>
    </source>
</reference>
<dbReference type="PANTHER" id="PTHR43976:SF16">
    <property type="entry name" value="SHORT-CHAIN DEHYDROGENASE_REDUCTASE FAMILY PROTEIN"/>
    <property type="match status" value="1"/>
</dbReference>
<dbReference type="PANTHER" id="PTHR43976">
    <property type="entry name" value="SHORT CHAIN DEHYDROGENASE"/>
    <property type="match status" value="1"/>
</dbReference>
<dbReference type="HOGENOM" id="CLU_010194_2_9_1"/>
<dbReference type="Proteomes" id="UP000053617">
    <property type="component" value="Unassembled WGS sequence"/>
</dbReference>
<dbReference type="GeneID" id="25289318"/>
<dbReference type="STRING" id="1442369.A0A0D2J3A4"/>
<dbReference type="EMBL" id="KN847475">
    <property type="protein sequence ID" value="KIX10166.1"/>
    <property type="molecule type" value="Genomic_DNA"/>
</dbReference>
<dbReference type="AlphaFoldDB" id="A0A0D2J3A4"/>
<dbReference type="RefSeq" id="XP_013277302.1">
    <property type="nucleotide sequence ID" value="XM_013421848.1"/>
</dbReference>
<proteinExistence type="inferred from homology"/>
<dbReference type="InterPro" id="IPR020904">
    <property type="entry name" value="Sc_DH/Rdtase_CS"/>
</dbReference>
<dbReference type="Pfam" id="PF00106">
    <property type="entry name" value="adh_short"/>
    <property type="match status" value="1"/>
</dbReference>
<dbReference type="GO" id="GO:0016491">
    <property type="term" value="F:oxidoreductase activity"/>
    <property type="evidence" value="ECO:0007669"/>
    <property type="project" value="UniProtKB-KW"/>
</dbReference>
<dbReference type="VEuPathDB" id="FungiDB:Z518_01247"/>
<comment type="similarity">
    <text evidence="1 4">Belongs to the short-chain dehydrogenases/reductases (SDR) family.</text>
</comment>
<evidence type="ECO:0000256" key="1">
    <source>
        <dbReference type="ARBA" id="ARBA00006484"/>
    </source>
</evidence>
<evidence type="ECO:0000256" key="4">
    <source>
        <dbReference type="RuleBase" id="RU000363"/>
    </source>
</evidence>
<dbReference type="InterPro" id="IPR036291">
    <property type="entry name" value="NAD(P)-bd_dom_sf"/>
</dbReference>
<keyword evidence="3" id="KW-0560">Oxidoreductase</keyword>
<evidence type="ECO:0000313" key="6">
    <source>
        <dbReference type="Proteomes" id="UP000053617"/>
    </source>
</evidence>
<keyword evidence="6" id="KW-1185">Reference proteome</keyword>
<dbReference type="InterPro" id="IPR051911">
    <property type="entry name" value="SDR_oxidoreductase"/>
</dbReference>
<keyword evidence="2" id="KW-0521">NADP</keyword>
<dbReference type="SUPFAM" id="SSF51735">
    <property type="entry name" value="NAD(P)-binding Rossmann-fold domains"/>
    <property type="match status" value="1"/>
</dbReference>
<dbReference type="PROSITE" id="PS00061">
    <property type="entry name" value="ADH_SHORT"/>
    <property type="match status" value="1"/>
</dbReference>
<evidence type="ECO:0000256" key="2">
    <source>
        <dbReference type="ARBA" id="ARBA00022857"/>
    </source>
</evidence>
<dbReference type="InterPro" id="IPR002347">
    <property type="entry name" value="SDR_fam"/>
</dbReference>
<name>A0A0D2J3A4_9EURO</name>
<evidence type="ECO:0000256" key="3">
    <source>
        <dbReference type="ARBA" id="ARBA00023002"/>
    </source>
</evidence>
<accession>A0A0D2J3A4</accession>
<gene>
    <name evidence="5" type="ORF">Z518_01247</name>
</gene>
<dbReference type="OrthoDB" id="1274115at2759"/>